<evidence type="ECO:0000313" key="1">
    <source>
        <dbReference type="EMBL" id="CAD5324616.1"/>
    </source>
</evidence>
<accession>A0A7G2ET97</accession>
<dbReference type="EMBL" id="LR881468">
    <property type="protein sequence ID" value="CAD5324616.1"/>
    <property type="molecule type" value="Genomic_DNA"/>
</dbReference>
<protein>
    <submittedName>
        <fullName evidence="1">(thale cress) hypothetical protein</fullName>
    </submittedName>
</protein>
<reference evidence="1 2" key="1">
    <citation type="submission" date="2020-09" db="EMBL/GenBank/DDBJ databases">
        <authorList>
            <person name="Ashkenazy H."/>
        </authorList>
    </citation>
    <scope>NUCLEOTIDE SEQUENCE [LARGE SCALE GENOMIC DNA]</scope>
    <source>
        <strain evidence="2">cv. Cdm-0</strain>
    </source>
</reference>
<dbReference type="Proteomes" id="UP000516314">
    <property type="component" value="Chromosome 3"/>
</dbReference>
<gene>
    <name evidence="1" type="ORF">AT9943_LOCUS12500</name>
</gene>
<proteinExistence type="predicted"/>
<evidence type="ECO:0000313" key="2">
    <source>
        <dbReference type="Proteomes" id="UP000516314"/>
    </source>
</evidence>
<name>A0A7G2ET97_ARATH</name>
<sequence>MVVRLVRGEWKRDEYGCYEHVADLDGLCLAVKLRERDTFAKVVTAVKERLSLRSEDEVELSYQWSQWMMGADWERANPIHILDDEDMTLFMAIRSDLEEVHLKVKIIQKMLGASTVNSYPSVLDIRNMTSEAISDKY</sequence>
<organism evidence="1 2">
    <name type="scientific">Arabidopsis thaliana</name>
    <name type="common">Mouse-ear cress</name>
    <dbReference type="NCBI Taxonomy" id="3702"/>
    <lineage>
        <taxon>Eukaryota</taxon>
        <taxon>Viridiplantae</taxon>
        <taxon>Streptophyta</taxon>
        <taxon>Embryophyta</taxon>
        <taxon>Tracheophyta</taxon>
        <taxon>Spermatophyta</taxon>
        <taxon>Magnoliopsida</taxon>
        <taxon>eudicotyledons</taxon>
        <taxon>Gunneridae</taxon>
        <taxon>Pentapetalae</taxon>
        <taxon>rosids</taxon>
        <taxon>malvids</taxon>
        <taxon>Brassicales</taxon>
        <taxon>Brassicaceae</taxon>
        <taxon>Camelineae</taxon>
        <taxon>Arabidopsis</taxon>
    </lineage>
</organism>
<dbReference type="AlphaFoldDB" id="A0A7G2ET97"/>